<reference evidence="4 6" key="2">
    <citation type="submission" date="2017-06" db="EMBL/GenBank/DDBJ databases">
        <authorList>
            <consortium name="Pathogen Informatics"/>
        </authorList>
    </citation>
    <scope>NUCLEOTIDE SEQUENCE [LARGE SCALE GENOMIC DNA]</scope>
    <source>
        <strain evidence="4 6">NCTC13015</strain>
    </source>
</reference>
<accession>A0A076NK44</accession>
<keyword evidence="1" id="KW-0812">Transmembrane</keyword>
<dbReference type="KEGG" id="cii:CIMIT_07620"/>
<evidence type="ECO:0000313" key="6">
    <source>
        <dbReference type="Proteomes" id="UP000215374"/>
    </source>
</evidence>
<dbReference type="OrthoDB" id="4418125at2"/>
<dbReference type="Proteomes" id="UP000215374">
    <property type="component" value="Chromosome 1"/>
</dbReference>
<keyword evidence="1" id="KW-1133">Transmembrane helix</keyword>
<protein>
    <submittedName>
        <fullName evidence="4">Predicted membrane protein</fullName>
    </submittedName>
</protein>
<feature type="transmembrane region" description="Helical" evidence="1">
    <location>
        <begin position="50"/>
        <end position="71"/>
    </location>
</feature>
<feature type="transmembrane region" description="Helical" evidence="1">
    <location>
        <begin position="7"/>
        <end position="25"/>
    </location>
</feature>
<feature type="transmembrane region" description="Helical" evidence="1">
    <location>
        <begin position="107"/>
        <end position="127"/>
    </location>
</feature>
<dbReference type="EMBL" id="LT906467">
    <property type="protein sequence ID" value="SNV75286.1"/>
    <property type="molecule type" value="Genomic_DNA"/>
</dbReference>
<evidence type="ECO:0000313" key="3">
    <source>
        <dbReference type="EMBL" id="AIJ33788.1"/>
    </source>
</evidence>
<feature type="domain" description="DUF1648" evidence="2">
    <location>
        <begin position="13"/>
        <end position="52"/>
    </location>
</feature>
<evidence type="ECO:0000313" key="4">
    <source>
        <dbReference type="EMBL" id="SNV75286.1"/>
    </source>
</evidence>
<reference evidence="3 5" key="1">
    <citation type="submission" date="2014-08" db="EMBL/GenBank/DDBJ databases">
        <title>Complete genome sequence of Corynebacterium imitans DSM 44264, isolated from a five-month-old boy with suspected pharyngeal diphtheria.</title>
        <authorList>
            <person name="Mollmann S."/>
            <person name="Albersmeier A."/>
            <person name="Ruckert C."/>
            <person name="Tauch A."/>
        </authorList>
    </citation>
    <scope>NUCLEOTIDE SEQUENCE [LARGE SCALE GENOMIC DNA]</scope>
    <source>
        <strain evidence="3 5">DSM 44264</strain>
    </source>
</reference>
<sequence length="242" mass="26274">MQSRQYYAATIFVYLATLAYVLLRWDSIPDPIPVHFDAAGNPDRYEPKSFLAATALIWIGAVLSAAVACCVPPRSLVRRTANIPSTSPIPFSEANARRAELLTDKTGTFVAQTIFGMAVCTCLSVLSSTNLAPSGWLMPTVWIAFTIGVVVLAVALTLNTSKQVQALPTDEDEQTRNEHFRYAAGMGVYSEPQDPAPIAVFPSNPSKLQINTVHEHARRYLWRMGIALAASLAACVVFAAVM</sequence>
<dbReference type="AlphaFoldDB" id="A0A076NK44"/>
<keyword evidence="1" id="KW-0472">Membrane</keyword>
<name>A0A076NK44_9CORY</name>
<keyword evidence="5" id="KW-1185">Reference proteome</keyword>
<evidence type="ECO:0000256" key="1">
    <source>
        <dbReference type="SAM" id="Phobius"/>
    </source>
</evidence>
<gene>
    <name evidence="3" type="ORF">CIMIT_07620</name>
    <name evidence="4" type="ORF">SAMEA4535761_01584</name>
</gene>
<dbReference type="InterPro" id="IPR012867">
    <property type="entry name" value="DUF1648"/>
</dbReference>
<organism evidence="3 5">
    <name type="scientific">Corynebacterium imitans</name>
    <dbReference type="NCBI Taxonomy" id="156978"/>
    <lineage>
        <taxon>Bacteria</taxon>
        <taxon>Bacillati</taxon>
        <taxon>Actinomycetota</taxon>
        <taxon>Actinomycetes</taxon>
        <taxon>Mycobacteriales</taxon>
        <taxon>Corynebacteriaceae</taxon>
        <taxon>Corynebacterium</taxon>
    </lineage>
</organism>
<evidence type="ECO:0000313" key="5">
    <source>
        <dbReference type="Proteomes" id="UP000028780"/>
    </source>
</evidence>
<feature type="transmembrane region" description="Helical" evidence="1">
    <location>
        <begin position="139"/>
        <end position="158"/>
    </location>
</feature>
<dbReference type="HOGENOM" id="CLU_1141070_0_0_11"/>
<proteinExistence type="predicted"/>
<dbReference type="eggNOG" id="ENOG5031DQS">
    <property type="taxonomic scope" value="Bacteria"/>
</dbReference>
<dbReference type="RefSeq" id="WP_038591191.1">
    <property type="nucleotide sequence ID" value="NZ_CP009211.1"/>
</dbReference>
<evidence type="ECO:0000259" key="2">
    <source>
        <dbReference type="Pfam" id="PF07853"/>
    </source>
</evidence>
<dbReference type="EMBL" id="CP009211">
    <property type="protein sequence ID" value="AIJ33788.1"/>
    <property type="molecule type" value="Genomic_DNA"/>
</dbReference>
<feature type="transmembrane region" description="Helical" evidence="1">
    <location>
        <begin position="220"/>
        <end position="241"/>
    </location>
</feature>
<dbReference type="Pfam" id="PF07853">
    <property type="entry name" value="DUF1648"/>
    <property type="match status" value="1"/>
</dbReference>
<dbReference type="Proteomes" id="UP000028780">
    <property type="component" value="Chromosome"/>
</dbReference>